<name>A0A5J9W1W9_9POAL</name>
<dbReference type="EMBL" id="RWGY01000007">
    <property type="protein sequence ID" value="TVU41917.1"/>
    <property type="molecule type" value="Genomic_DNA"/>
</dbReference>
<organism evidence="2 3">
    <name type="scientific">Eragrostis curvula</name>
    <name type="common">weeping love grass</name>
    <dbReference type="NCBI Taxonomy" id="38414"/>
    <lineage>
        <taxon>Eukaryota</taxon>
        <taxon>Viridiplantae</taxon>
        <taxon>Streptophyta</taxon>
        <taxon>Embryophyta</taxon>
        <taxon>Tracheophyta</taxon>
        <taxon>Spermatophyta</taxon>
        <taxon>Magnoliopsida</taxon>
        <taxon>Liliopsida</taxon>
        <taxon>Poales</taxon>
        <taxon>Poaceae</taxon>
        <taxon>PACMAD clade</taxon>
        <taxon>Chloridoideae</taxon>
        <taxon>Eragrostideae</taxon>
        <taxon>Eragrostidinae</taxon>
        <taxon>Eragrostis</taxon>
    </lineage>
</organism>
<dbReference type="AlphaFoldDB" id="A0A5J9W1W9"/>
<sequence>MELLDFSGNETDDSMRSLCVPGVGNSNSCLETVIVDGCARSEKISFKGCTNLKNILLRGELDNLYALDILSTAVKTLDLTTIETLFLDELFLLDCKKLCTVMWPPKDKRDSNIPGKLRIDTTQSAQPTWCGGQEENSSTGTSLSYIPVLHGNQPMSEFDWYISLRDPRLLVSLEPVYSSSRKTYVEISSTDVATGSSKYERTVEGGRMSLMPMISTQQQKQSMCALIYADITMESLQQGDDESNCYAAGIGWMWPCPDAPHLPKQSCYMQIQDQQGLLMNTSREEWPNHSFRCLETLEIMWCGDLREVFPLDLQLSQLSQQQQWQRHLLSRLLQQRQRLEQLWQQERQQELQLQKLEWQRQLRRQREDLEQQRQERALPPGTRISAPELETVKIRGCWSLKCLSTVQKVVLCDCEKEWWASLQWENASQKKLYKPIHPKYYKKATLLKGFVLRQYM</sequence>
<keyword evidence="1" id="KW-0175">Coiled coil</keyword>
<accession>A0A5J9W1W9</accession>
<comment type="caution">
    <text evidence="2">The sequence shown here is derived from an EMBL/GenBank/DDBJ whole genome shotgun (WGS) entry which is preliminary data.</text>
</comment>
<evidence type="ECO:0000313" key="3">
    <source>
        <dbReference type="Proteomes" id="UP000324897"/>
    </source>
</evidence>
<protein>
    <submittedName>
        <fullName evidence="2">Uncharacterized protein</fullName>
    </submittedName>
</protein>
<gene>
    <name evidence="2" type="ORF">EJB05_15476</name>
</gene>
<feature type="coiled-coil region" evidence="1">
    <location>
        <begin position="329"/>
        <end position="375"/>
    </location>
</feature>
<dbReference type="Proteomes" id="UP000324897">
    <property type="component" value="Chromosome 4"/>
</dbReference>
<reference evidence="2 3" key="1">
    <citation type="journal article" date="2019" name="Sci. Rep.">
        <title>A high-quality genome of Eragrostis curvula grass provides insights into Poaceae evolution and supports new strategies to enhance forage quality.</title>
        <authorList>
            <person name="Carballo J."/>
            <person name="Santos B.A.C.M."/>
            <person name="Zappacosta D."/>
            <person name="Garbus I."/>
            <person name="Selva J.P."/>
            <person name="Gallo C.A."/>
            <person name="Diaz A."/>
            <person name="Albertini E."/>
            <person name="Caccamo M."/>
            <person name="Echenique V."/>
        </authorList>
    </citation>
    <scope>NUCLEOTIDE SEQUENCE [LARGE SCALE GENOMIC DNA]</scope>
    <source>
        <strain evidence="3">cv. Victoria</strain>
        <tissue evidence="2">Leaf</tissue>
    </source>
</reference>
<evidence type="ECO:0000256" key="1">
    <source>
        <dbReference type="SAM" id="Coils"/>
    </source>
</evidence>
<keyword evidence="3" id="KW-1185">Reference proteome</keyword>
<proteinExistence type="predicted"/>
<dbReference type="OrthoDB" id="678643at2759"/>
<feature type="non-terminal residue" evidence="2">
    <location>
        <position position="1"/>
    </location>
</feature>
<evidence type="ECO:0000313" key="2">
    <source>
        <dbReference type="EMBL" id="TVU41917.1"/>
    </source>
</evidence>
<dbReference type="Gramene" id="TVU41917">
    <property type="protein sequence ID" value="TVU41917"/>
    <property type="gene ID" value="EJB05_15476"/>
</dbReference>